<evidence type="ECO:0000313" key="3">
    <source>
        <dbReference type="Proteomes" id="UP001156690"/>
    </source>
</evidence>
<feature type="signal peptide" evidence="1">
    <location>
        <begin position="1"/>
        <end position="24"/>
    </location>
</feature>
<evidence type="ECO:0000313" key="2">
    <source>
        <dbReference type="EMBL" id="GLQ70741.1"/>
    </source>
</evidence>
<gene>
    <name evidence="2" type="ORF">GCM10007932_01010</name>
</gene>
<comment type="caution">
    <text evidence="2">The sequence shown here is derived from an EMBL/GenBank/DDBJ whole genome shotgun (WGS) entry which is preliminary data.</text>
</comment>
<reference evidence="3" key="1">
    <citation type="journal article" date="2019" name="Int. J. Syst. Evol. Microbiol.">
        <title>The Global Catalogue of Microorganisms (GCM) 10K type strain sequencing project: providing services to taxonomists for standard genome sequencing and annotation.</title>
        <authorList>
            <consortium name="The Broad Institute Genomics Platform"/>
            <consortium name="The Broad Institute Genome Sequencing Center for Infectious Disease"/>
            <person name="Wu L."/>
            <person name="Ma J."/>
        </authorList>
    </citation>
    <scope>NUCLEOTIDE SEQUENCE [LARGE SCALE GENOMIC DNA]</scope>
    <source>
        <strain evidence="3">NBRC 15640</strain>
    </source>
</reference>
<protein>
    <recommendedName>
        <fullName evidence="4">DUF3466 family protein</fullName>
    </recommendedName>
</protein>
<evidence type="ECO:0000256" key="1">
    <source>
        <dbReference type="SAM" id="SignalP"/>
    </source>
</evidence>
<dbReference type="RefSeq" id="WP_126608978.1">
    <property type="nucleotide sequence ID" value="NZ_AP025144.1"/>
</dbReference>
<name>A0AAV5NL26_9VIBR</name>
<dbReference type="Proteomes" id="UP001156690">
    <property type="component" value="Unassembled WGS sequence"/>
</dbReference>
<keyword evidence="1" id="KW-0732">Signal</keyword>
<organism evidence="2 3">
    <name type="scientific">Vibrio penaeicida</name>
    <dbReference type="NCBI Taxonomy" id="104609"/>
    <lineage>
        <taxon>Bacteria</taxon>
        <taxon>Pseudomonadati</taxon>
        <taxon>Pseudomonadota</taxon>
        <taxon>Gammaproteobacteria</taxon>
        <taxon>Vibrionales</taxon>
        <taxon>Vibrionaceae</taxon>
        <taxon>Vibrio</taxon>
    </lineage>
</organism>
<dbReference type="AlphaFoldDB" id="A0AAV5NL26"/>
<keyword evidence="3" id="KW-1185">Reference proteome</keyword>
<evidence type="ECO:0008006" key="4">
    <source>
        <dbReference type="Google" id="ProtNLM"/>
    </source>
</evidence>
<accession>A0AAV5NL26</accession>
<dbReference type="InterPro" id="IPR022562">
    <property type="entry name" value="DUF3466"/>
</dbReference>
<proteinExistence type="predicted"/>
<feature type="chain" id="PRO_5043360763" description="DUF3466 family protein" evidence="1">
    <location>
        <begin position="25"/>
        <end position="621"/>
    </location>
</feature>
<dbReference type="EMBL" id="BSNX01000001">
    <property type="protein sequence ID" value="GLQ70741.1"/>
    <property type="molecule type" value="Genomic_DNA"/>
</dbReference>
<sequence>MSRNRVFKLSAITSLIIGATSAHAALYSIEVVSSSENENFGSAISESTGVTNCFAEACANSSSNPIVASRGRIGEAGQWINDEMDFLFDNRFRFVDQTSNRDEYRKYCDYNLRYNTCEAWADRFFHGTNGSGGAQRVLNSFTWSTPFSADNNNTKAFLTSGSLISEVSGNISGTNEIVVNNFDGTTAIGNSSSGYLHSGSSNYARQYKSRGFYGSTVLEPIVTSQPLDTMGVTRAFDSFAYDNQDGSGEKKYVVGSSAFSIFGTKSDCETVSDPHTRSQCQNLRFNNQAVMWDVTDPASVSVTKVTDTSSGTQSSQASVRAAVINKVSGSTLEDKPVLVGFYNRKNSSDMLPEAAIFEPKFEDSLNPQKITGWSTKDIDGTTLNPDGYIYHSSIATDINQNMLVIGSTKRGNYDYKRSRTDVPVEEGSLNNRLWLANASSANPTATYLTGGIFFAGSGGDMRAVNDFNEIVGRIDAENVREVDGKLRRKRAFIYPYNVGSIAGNRGSIFQNKAWWLDDLTNDGSVSGHNNQFRIIDANDINNAGIISASAMMCAGGYKTTSHNASCSGTEKLVSIKLTPINGATASNIQQRTADKDPVERKGAGLGILLLGVLSLISFRRK</sequence>
<dbReference type="Pfam" id="PF11949">
    <property type="entry name" value="DUF3466"/>
    <property type="match status" value="1"/>
</dbReference>